<keyword evidence="1" id="KW-0853">WD repeat</keyword>
<accession>A0A6C2YU58</accession>
<evidence type="ECO:0000313" key="3">
    <source>
        <dbReference type="EMBL" id="VIP05026.1"/>
    </source>
</evidence>
<dbReference type="InterPro" id="IPR001680">
    <property type="entry name" value="WD40_rpt"/>
</dbReference>
<dbReference type="Proteomes" id="UP000464378">
    <property type="component" value="Chromosome"/>
</dbReference>
<dbReference type="SUPFAM" id="SSF50969">
    <property type="entry name" value="YVTN repeat-like/Quinoprotein amine dehydrogenase"/>
    <property type="match status" value="1"/>
</dbReference>
<keyword evidence="2" id="KW-0677">Repeat</keyword>
<sequence>MLDHQLSPISVLQIMPKAINSLWFVGPDRLLVSGQYWSHEDDDVVGEVRLVSTEGIQIAKTRRRASATAFTAFHPVKAEFACTGFEQCTIYSFASDRLTRSERLRLGRHGPNCLQYTPDGHWLIWGGNEINPVVRWDTSDYTSTSLSGFPQSVRSFSSVSAGKLAVGGWEGLIQLWDITRWVPIAQYQVNQSQGNRGFPAVKSLALSSNESILYAAMTQPPYLQAFVVPDFTPEVSFAQECKVNVLLLLSDGGILASGDDRGNVILWDSLTGQIVASYNPEGLTQTVINVENNVAQEEDISGVSVDALAISPDGKTIAVGDSFGKVHLLAIVSSC</sequence>
<proteinExistence type="predicted"/>
<dbReference type="SMART" id="SM00320">
    <property type="entry name" value="WD40"/>
    <property type="match status" value="2"/>
</dbReference>
<gene>
    <name evidence="3" type="ORF">GMBLW1_41670</name>
</gene>
<dbReference type="AlphaFoldDB" id="A0A6C2YU58"/>
<dbReference type="Gene3D" id="2.130.10.10">
    <property type="entry name" value="YVTN repeat-like/Quinoprotein amine dehydrogenase"/>
    <property type="match status" value="2"/>
</dbReference>
<evidence type="ECO:0000256" key="2">
    <source>
        <dbReference type="ARBA" id="ARBA00022737"/>
    </source>
</evidence>
<dbReference type="PANTHER" id="PTHR22847">
    <property type="entry name" value="WD40 REPEAT PROTEIN"/>
    <property type="match status" value="1"/>
</dbReference>
<name>A0A6C2YU58_9BACT</name>
<dbReference type="InParanoid" id="A0A6C2YU58"/>
<keyword evidence="4" id="KW-1185">Reference proteome</keyword>
<evidence type="ECO:0000313" key="4">
    <source>
        <dbReference type="Proteomes" id="UP000464378"/>
    </source>
</evidence>
<dbReference type="EMBL" id="LR586016">
    <property type="protein sequence ID" value="VIP05026.1"/>
    <property type="molecule type" value="Genomic_DNA"/>
</dbReference>
<dbReference type="PANTHER" id="PTHR22847:SF637">
    <property type="entry name" value="WD REPEAT DOMAIN 5B"/>
    <property type="match status" value="1"/>
</dbReference>
<dbReference type="KEGG" id="tim:GMBLW1_41670"/>
<dbReference type="EMBL" id="LR593887">
    <property type="protein sequence ID" value="VTS07409.1"/>
    <property type="molecule type" value="Genomic_DNA"/>
</dbReference>
<reference evidence="3" key="1">
    <citation type="submission" date="2019-04" db="EMBL/GenBank/DDBJ databases">
        <authorList>
            <consortium name="Science for Life Laboratories"/>
        </authorList>
    </citation>
    <scope>NUCLEOTIDE SEQUENCE</scope>
    <source>
        <strain evidence="3">MBLW1</strain>
    </source>
</reference>
<dbReference type="InterPro" id="IPR015943">
    <property type="entry name" value="WD40/YVTN_repeat-like_dom_sf"/>
</dbReference>
<organism evidence="3">
    <name type="scientific">Tuwongella immobilis</name>
    <dbReference type="NCBI Taxonomy" id="692036"/>
    <lineage>
        <taxon>Bacteria</taxon>
        <taxon>Pseudomonadati</taxon>
        <taxon>Planctomycetota</taxon>
        <taxon>Planctomycetia</taxon>
        <taxon>Gemmatales</taxon>
        <taxon>Gemmataceae</taxon>
        <taxon>Tuwongella</taxon>
    </lineage>
</organism>
<evidence type="ECO:0000256" key="1">
    <source>
        <dbReference type="ARBA" id="ARBA00022574"/>
    </source>
</evidence>
<dbReference type="InterPro" id="IPR011044">
    <property type="entry name" value="Quino_amine_DH_bsu"/>
</dbReference>
<protein>
    <submittedName>
        <fullName evidence="3">Wd-40 repeat protein: Uncharacterized protein</fullName>
    </submittedName>
</protein>
<dbReference type="RefSeq" id="WP_162660035.1">
    <property type="nucleotide sequence ID" value="NZ_LR593887.1"/>
</dbReference>